<protein>
    <recommendedName>
        <fullName evidence="1">N(6)-L-threonylcarbamoyladenine synthase</fullName>
        <ecNumber evidence="1">2.3.1.234</ecNumber>
    </recommendedName>
</protein>
<dbReference type="Proteomes" id="UP000269410">
    <property type="component" value="Unassembled WGS sequence"/>
</dbReference>
<name>A0A3M0YYE1_9BACT</name>
<dbReference type="PANTHER" id="PTHR11735:SF6">
    <property type="entry name" value="TRNA N6-ADENOSINE THREONYLCARBAMOYLTRANSFERASE, MITOCHONDRIAL"/>
    <property type="match status" value="1"/>
</dbReference>
<dbReference type="InterPro" id="IPR017861">
    <property type="entry name" value="KAE1/TsaD"/>
</dbReference>
<evidence type="ECO:0000256" key="1">
    <source>
        <dbReference type="ARBA" id="ARBA00012156"/>
    </source>
</evidence>
<dbReference type="NCBIfam" id="TIGR03723">
    <property type="entry name" value="T6A_TsaD_YgjD"/>
    <property type="match status" value="1"/>
</dbReference>
<comment type="caution">
    <text evidence="8">The sequence shown here is derived from an EMBL/GenBank/DDBJ whole genome shotgun (WGS) entry which is preliminary data.</text>
</comment>
<dbReference type="InterPro" id="IPR043129">
    <property type="entry name" value="ATPase_NBD"/>
</dbReference>
<dbReference type="SUPFAM" id="SSF53067">
    <property type="entry name" value="Actin-like ATPase domain"/>
    <property type="match status" value="1"/>
</dbReference>
<reference evidence="8 9" key="1">
    <citation type="submission" date="2018-10" db="EMBL/GenBank/DDBJ databases">
        <title>Thermophilic Lithotrophy and Phototrophy in an Intertidal, Iron-rich, Geothermal Spring.</title>
        <authorList>
            <person name="Ward L.M."/>
            <person name="Idei A."/>
            <person name="Nakagawa M."/>
            <person name="Ueno Y."/>
            <person name="Fischer W."/>
            <person name="Mcglynn S.E."/>
        </authorList>
    </citation>
    <scope>NUCLEOTIDE SEQUENCE [LARGE SCALE GENOMIC DNA]</scope>
    <source>
        <strain evidence="8">J137</strain>
    </source>
</reference>
<accession>A0A3M0YYE1</accession>
<dbReference type="GO" id="GO:0002949">
    <property type="term" value="P:tRNA threonylcarbamoyladenosine modification"/>
    <property type="evidence" value="ECO:0007669"/>
    <property type="project" value="InterPro"/>
</dbReference>
<feature type="domain" description="Gcp-like" evidence="7">
    <location>
        <begin position="36"/>
        <end position="342"/>
    </location>
</feature>
<comment type="catalytic activity">
    <reaction evidence="6">
        <text>L-threonylcarbamoyladenylate + adenosine(37) in tRNA = N(6)-L-threonylcarbamoyladenosine(37) in tRNA + AMP + H(+)</text>
        <dbReference type="Rhea" id="RHEA:37059"/>
        <dbReference type="Rhea" id="RHEA-COMP:10162"/>
        <dbReference type="Rhea" id="RHEA-COMP:10163"/>
        <dbReference type="ChEBI" id="CHEBI:15378"/>
        <dbReference type="ChEBI" id="CHEBI:73682"/>
        <dbReference type="ChEBI" id="CHEBI:74411"/>
        <dbReference type="ChEBI" id="CHEBI:74418"/>
        <dbReference type="ChEBI" id="CHEBI:456215"/>
        <dbReference type="EC" id="2.3.1.234"/>
    </reaction>
</comment>
<evidence type="ECO:0000256" key="2">
    <source>
        <dbReference type="ARBA" id="ARBA00022679"/>
    </source>
</evidence>
<dbReference type="GO" id="GO:0061711">
    <property type="term" value="F:tRNA N(6)-L-threonylcarbamoyladenine synthase activity"/>
    <property type="evidence" value="ECO:0007669"/>
    <property type="project" value="UniProtKB-EC"/>
</dbReference>
<proteinExistence type="predicted"/>
<dbReference type="GO" id="GO:0046872">
    <property type="term" value="F:metal ion binding"/>
    <property type="evidence" value="ECO:0007669"/>
    <property type="project" value="UniProtKB-KW"/>
</dbReference>
<dbReference type="InterPro" id="IPR000905">
    <property type="entry name" value="Gcp-like_dom"/>
</dbReference>
<evidence type="ECO:0000313" key="8">
    <source>
        <dbReference type="EMBL" id="RMD77062.1"/>
    </source>
</evidence>
<dbReference type="InterPro" id="IPR022450">
    <property type="entry name" value="TsaD"/>
</dbReference>
<dbReference type="AlphaFoldDB" id="A0A3M0YYE1"/>
<keyword evidence="4" id="KW-0479">Metal-binding</keyword>
<gene>
    <name evidence="8" type="primary">tsaD</name>
    <name evidence="8" type="ORF">D6810_02105</name>
</gene>
<evidence type="ECO:0000256" key="4">
    <source>
        <dbReference type="ARBA" id="ARBA00022723"/>
    </source>
</evidence>
<evidence type="ECO:0000256" key="3">
    <source>
        <dbReference type="ARBA" id="ARBA00022694"/>
    </source>
</evidence>
<dbReference type="EC" id="2.3.1.234" evidence="1"/>
<dbReference type="NCBIfam" id="TIGR00329">
    <property type="entry name" value="gcp_kae1"/>
    <property type="match status" value="1"/>
</dbReference>
<sequence length="383" mass="42449">MSRHSRAGLTNKKNKIVLGIDTSCDDTSVAVVSGTKVLSCVTVSQSKKHKDFGGVVPSLAKLEHQKVINFVVSRAIKRSGISDSEIDEIAVTIGPGLAIALEVGIRKATEISRSLDKKLRSVNHMTGHLVSGLIEKDLASLKLPGLGVLVSGGHTELVFVDENFEIYKVGETLDDACGECLDKCGRIIGLGYPAGRAISEIADKVRNNYKVIYTKKNNLLYSHIKDNSDYNLPIPMSQTQSLDMSFSGLKTAFNQLFLKLKNTSDIDFYKLIVLLENTVYAQILSKLKMALDKYKPKSLLAGGGVIASNYLRKEIRKICATQNVDCYIPKKRYTTDNAAMIGLVPYVEDFLARKYNEQIKNVDRNPNLTYERIEKIKNFYLSD</sequence>
<keyword evidence="5 8" id="KW-0012">Acyltransferase</keyword>
<dbReference type="PRINTS" id="PR00789">
    <property type="entry name" value="OSIALOPTASE"/>
</dbReference>
<evidence type="ECO:0000313" key="9">
    <source>
        <dbReference type="Proteomes" id="UP000269410"/>
    </source>
</evidence>
<dbReference type="Pfam" id="PF00814">
    <property type="entry name" value="TsaD"/>
    <property type="match status" value="1"/>
</dbReference>
<keyword evidence="2 8" id="KW-0808">Transferase</keyword>
<evidence type="ECO:0000259" key="7">
    <source>
        <dbReference type="Pfam" id="PF00814"/>
    </source>
</evidence>
<keyword evidence="3" id="KW-0819">tRNA processing</keyword>
<organism evidence="8 9">
    <name type="scientific">Candidatus Dojkabacteria bacterium</name>
    <dbReference type="NCBI Taxonomy" id="2099670"/>
    <lineage>
        <taxon>Bacteria</taxon>
        <taxon>Candidatus Dojkabacteria</taxon>
    </lineage>
</organism>
<dbReference type="PANTHER" id="PTHR11735">
    <property type="entry name" value="TRNA N6-ADENOSINE THREONYLCARBAMOYLTRANSFERASE"/>
    <property type="match status" value="1"/>
</dbReference>
<evidence type="ECO:0000256" key="5">
    <source>
        <dbReference type="ARBA" id="ARBA00023315"/>
    </source>
</evidence>
<dbReference type="EMBL" id="RFKV01000069">
    <property type="protein sequence ID" value="RMD77062.1"/>
    <property type="molecule type" value="Genomic_DNA"/>
</dbReference>
<evidence type="ECO:0000256" key="6">
    <source>
        <dbReference type="ARBA" id="ARBA00048117"/>
    </source>
</evidence>
<dbReference type="Gene3D" id="3.30.420.40">
    <property type="match status" value="2"/>
</dbReference>